<protein>
    <submittedName>
        <fullName evidence="2">GH13_11 / GH13 / GH13_13 / GH13_10 / CBM 48 / GH13_37 / GH13_14</fullName>
        <ecNumber evidence="2">3.2.1.196</ecNumber>
    </submittedName>
</protein>
<dbReference type="GO" id="GO:0120549">
    <property type="term" value="F:limit dextrin alpha-1,6-maltotetraose-hydrolase activity"/>
    <property type="evidence" value="ECO:0007669"/>
    <property type="project" value="UniProtKB-EC"/>
</dbReference>
<feature type="non-terminal residue" evidence="2">
    <location>
        <position position="1"/>
    </location>
</feature>
<feature type="compositionally biased region" description="Low complexity" evidence="1">
    <location>
        <begin position="20"/>
        <end position="31"/>
    </location>
</feature>
<dbReference type="AlphaFoldDB" id="A0A6J4LIQ0"/>
<feature type="compositionally biased region" description="Basic and acidic residues" evidence="1">
    <location>
        <begin position="546"/>
        <end position="557"/>
    </location>
</feature>
<evidence type="ECO:0000256" key="1">
    <source>
        <dbReference type="SAM" id="MobiDB-lite"/>
    </source>
</evidence>
<feature type="compositionally biased region" description="Basic residues" evidence="1">
    <location>
        <begin position="461"/>
        <end position="487"/>
    </location>
</feature>
<feature type="compositionally biased region" description="Basic residues" evidence="1">
    <location>
        <begin position="218"/>
        <end position="229"/>
    </location>
</feature>
<feature type="compositionally biased region" description="Basic and acidic residues" evidence="1">
    <location>
        <begin position="387"/>
        <end position="397"/>
    </location>
</feature>
<feature type="compositionally biased region" description="Low complexity" evidence="1">
    <location>
        <begin position="620"/>
        <end position="631"/>
    </location>
</feature>
<feature type="compositionally biased region" description="Basic and acidic residues" evidence="1">
    <location>
        <begin position="446"/>
        <end position="460"/>
    </location>
</feature>
<gene>
    <name evidence="2" type="ORF">AVDCRST_MAG36-867</name>
</gene>
<accession>A0A6J4LIQ0</accession>
<feature type="region of interest" description="Disordered" evidence="1">
    <location>
        <begin position="94"/>
        <end position="130"/>
    </location>
</feature>
<proteinExistence type="predicted"/>
<feature type="compositionally biased region" description="Basic residues" evidence="1">
    <location>
        <begin position="333"/>
        <end position="347"/>
    </location>
</feature>
<sequence length="729" mass="79748">DGAGEPSWTSRAPRRRRGPGRLARQPRAAGGELVPREHELRRLRARRHRGRGLPGRRGGPGDPLPAAGADPGHLARRGPRRGCRAALRLACRRSVGPGPRPGVQPRQAARRPVRAGGHHPAAGRRHGVRRQHLRLRPLGGPAGDVRRARRPRLRAARPAVGGGPRRLRLGRRPAAGDQLDRHGRLRAPRQGVHPTARRDPGAAARHLRGTGLAGGHRLPARPRRHHRRAPAGPAVPQRARGGRARPAQLLGLQHPRVLRTARRLQRGRGRRRAGDGVQGDGQGAARRRARGRPRRRLQPHRGGAVRRADALAARAGRGGLLQAGEPELGPHGVPRHHRLRQHPRRRVPAGAAARPGLAALLGDRDARRRVPVRPRVGAGAHRRRGRPPRELPHRDRAGPGAARRQAHRRAVGRDRRGVPRRSLPAAVRGVERPLPRHRPRLLAHRVGRDPGRRHPAERLQRPVRRRRPRALRVGQLRHRPRRLHPARPRLLQPQAQRGQRRAEPRRHRQQPVVELRGRGTDRRPRRAQAAPPAGGEPHGDAVPVDRCPDADDGRRAGPDAGRQQQRLRPGRRDLVAGLVRRQLVGPARAHPVRAGAAARPPDAAAAPLLRRPAGPRRRPSGPGLAAPAGLGHDPRRLARPRAAHRRDVRLRRGAAVAGTARRGAPRRVLPAVVPRRRGPGRGARPPAPGAAARGGRAQHRPGARRRDGGGGRRPVAARRPLASRAAQRL</sequence>
<organism evidence="2">
    <name type="scientific">uncultured Nocardioidaceae bacterium</name>
    <dbReference type="NCBI Taxonomy" id="253824"/>
    <lineage>
        <taxon>Bacteria</taxon>
        <taxon>Bacillati</taxon>
        <taxon>Actinomycetota</taxon>
        <taxon>Actinomycetes</taxon>
        <taxon>Propionibacteriales</taxon>
        <taxon>Nocardioidaceae</taxon>
        <taxon>environmental samples</taxon>
    </lineage>
</organism>
<evidence type="ECO:0000313" key="2">
    <source>
        <dbReference type="EMBL" id="CAA9329864.1"/>
    </source>
</evidence>
<feature type="compositionally biased region" description="Gly residues" evidence="1">
    <location>
        <begin position="52"/>
        <end position="61"/>
    </location>
</feature>
<feature type="region of interest" description="Disordered" evidence="1">
    <location>
        <begin position="156"/>
        <end position="573"/>
    </location>
</feature>
<dbReference type="EC" id="3.2.1.196" evidence="2"/>
<feature type="compositionally biased region" description="Basic residues" evidence="1">
    <location>
        <begin position="256"/>
        <end position="271"/>
    </location>
</feature>
<name>A0A6J4LIQ0_9ACTN</name>
<feature type="compositionally biased region" description="Low complexity" evidence="1">
    <location>
        <begin position="713"/>
        <end position="729"/>
    </location>
</feature>
<feature type="compositionally biased region" description="Low complexity" evidence="1">
    <location>
        <begin position="586"/>
        <end position="612"/>
    </location>
</feature>
<feature type="compositionally biased region" description="Low complexity" evidence="1">
    <location>
        <begin position="94"/>
        <end position="107"/>
    </location>
</feature>
<feature type="compositionally biased region" description="Basic residues" evidence="1">
    <location>
        <begin position="108"/>
        <end position="130"/>
    </location>
</feature>
<feature type="region of interest" description="Disordered" evidence="1">
    <location>
        <begin position="586"/>
        <end position="729"/>
    </location>
</feature>
<feature type="region of interest" description="Disordered" evidence="1">
    <location>
        <begin position="1"/>
        <end position="81"/>
    </location>
</feature>
<feature type="compositionally biased region" description="Low complexity" evidence="1">
    <location>
        <begin position="653"/>
        <end position="673"/>
    </location>
</feature>
<feature type="compositionally biased region" description="Low complexity" evidence="1">
    <location>
        <begin position="558"/>
        <end position="567"/>
    </location>
</feature>
<feature type="compositionally biased region" description="Basic residues" evidence="1">
    <location>
        <begin position="285"/>
        <end position="299"/>
    </location>
</feature>
<feature type="compositionally biased region" description="Low complexity" evidence="1">
    <location>
        <begin position="230"/>
        <end position="252"/>
    </location>
</feature>
<reference evidence="2" key="1">
    <citation type="submission" date="2020-02" db="EMBL/GenBank/DDBJ databases">
        <authorList>
            <person name="Meier V. D."/>
        </authorList>
    </citation>
    <scope>NUCLEOTIDE SEQUENCE</scope>
    <source>
        <strain evidence="2">AVDCRST_MAG36</strain>
    </source>
</reference>
<keyword evidence="2" id="KW-0326">Glycosidase</keyword>
<feature type="compositionally biased region" description="Basic residues" evidence="1">
    <location>
        <begin position="637"/>
        <end position="652"/>
    </location>
</feature>
<keyword evidence="2" id="KW-0378">Hydrolase</keyword>
<feature type="non-terminal residue" evidence="2">
    <location>
        <position position="729"/>
    </location>
</feature>
<feature type="compositionally biased region" description="Low complexity" evidence="1">
    <location>
        <begin position="348"/>
        <end position="361"/>
    </location>
</feature>
<feature type="compositionally biased region" description="Basic residues" evidence="1">
    <location>
        <begin position="435"/>
        <end position="445"/>
    </location>
</feature>
<dbReference type="EMBL" id="CADCUH010000050">
    <property type="protein sequence ID" value="CAA9329864.1"/>
    <property type="molecule type" value="Genomic_DNA"/>
</dbReference>